<dbReference type="HAMAP" id="MF_00639">
    <property type="entry name" value="MurD"/>
    <property type="match status" value="1"/>
</dbReference>
<dbReference type="InterPro" id="IPR005762">
    <property type="entry name" value="MurD"/>
</dbReference>
<dbReference type="EC" id="6.3.2.9" evidence="9 10"/>
<evidence type="ECO:0000256" key="3">
    <source>
        <dbReference type="ARBA" id="ARBA00022490"/>
    </source>
</evidence>
<evidence type="ECO:0000313" key="13">
    <source>
        <dbReference type="EMBL" id="MXO69150.1"/>
    </source>
</evidence>
<evidence type="ECO:0000256" key="8">
    <source>
        <dbReference type="ARBA" id="ARBA00023306"/>
    </source>
</evidence>
<dbReference type="InterPro" id="IPR018109">
    <property type="entry name" value="Folylpolyglutamate_synth_CS"/>
</dbReference>
<dbReference type="EMBL" id="WTYO01000004">
    <property type="protein sequence ID" value="MXO69150.1"/>
    <property type="molecule type" value="Genomic_DNA"/>
</dbReference>
<evidence type="ECO:0000256" key="4">
    <source>
        <dbReference type="ARBA" id="ARBA00022598"/>
    </source>
</evidence>
<keyword evidence="6 9" id="KW-0547">Nucleotide-binding</keyword>
<keyword evidence="3 9" id="KW-0963">Cytoplasm</keyword>
<evidence type="ECO:0000259" key="12">
    <source>
        <dbReference type="Pfam" id="PF08245"/>
    </source>
</evidence>
<evidence type="ECO:0000256" key="10">
    <source>
        <dbReference type="RuleBase" id="RU003664"/>
    </source>
</evidence>
<dbReference type="PANTHER" id="PTHR43692:SF1">
    <property type="entry name" value="UDP-N-ACETYLMURAMOYLALANINE--D-GLUTAMATE LIGASE"/>
    <property type="match status" value="1"/>
</dbReference>
<comment type="subcellular location">
    <subcellularLocation>
        <location evidence="1 9 10">Cytoplasm</location>
    </subcellularLocation>
</comment>
<sequence length="457" mass="47829">MIVSPAFAGKRYAVLGLARSGLAAAETLLASGAEVTAWDRQDVARDKLEGRARLADPLEIDLTGFDGVVVSPGVPLNTHPIAARARDFGVPVIGDVELFAQARAALPPHRVVGITGTNGKSTTTALVHHVLDSAGVPARMGGNIGLPILAQDALPAGGVYVLELSSYQVDLTRTLACEAAALTNITPDHLDRYADFAAYAASKARLFAMQAPDQFAVFGCADGPSEAVRATEAARRGPGRAVCADRASLAAGQRDWPALQGPHNLENAAIAAALCAELGVEEDAIRAAMATFRGLPHRMEIVAEHRGVLFVNDSKATNQASTAPALAAFPPDRAGTPARPRVHWIVGGLPKEDGLGECEAHLGNVAAAYTIGEAGPRFAELLEGRVRVERAELMCQALRLAFAAAGPGDVVLLSPACASFDQFRDYEKRGEYFREIVAMMIGEPAPPADAFPGRSAA</sequence>
<keyword evidence="4 9" id="KW-0436">Ligase</keyword>
<comment type="catalytic activity">
    <reaction evidence="9 10">
        <text>UDP-N-acetyl-alpha-D-muramoyl-L-alanine + D-glutamate + ATP = UDP-N-acetyl-alpha-D-muramoyl-L-alanyl-D-glutamate + ADP + phosphate + H(+)</text>
        <dbReference type="Rhea" id="RHEA:16429"/>
        <dbReference type="ChEBI" id="CHEBI:15378"/>
        <dbReference type="ChEBI" id="CHEBI:29986"/>
        <dbReference type="ChEBI" id="CHEBI:30616"/>
        <dbReference type="ChEBI" id="CHEBI:43474"/>
        <dbReference type="ChEBI" id="CHEBI:83898"/>
        <dbReference type="ChEBI" id="CHEBI:83900"/>
        <dbReference type="ChEBI" id="CHEBI:456216"/>
        <dbReference type="EC" id="6.3.2.9"/>
    </reaction>
</comment>
<feature type="domain" description="Mur ligase central" evidence="12">
    <location>
        <begin position="114"/>
        <end position="223"/>
    </location>
</feature>
<dbReference type="InterPro" id="IPR036615">
    <property type="entry name" value="Mur_ligase_C_dom_sf"/>
</dbReference>
<protein>
    <recommendedName>
        <fullName evidence="9 10">UDP-N-acetylmuramoylalanine--D-glutamate ligase</fullName>
        <ecNumber evidence="9 10">6.3.2.9</ecNumber>
    </recommendedName>
    <alternativeName>
        <fullName evidence="9">D-glutamic acid-adding enzyme</fullName>
    </alternativeName>
    <alternativeName>
        <fullName evidence="9">UDP-N-acetylmuramoyl-L-alanyl-D-glutamate synthetase</fullName>
    </alternativeName>
</protein>
<evidence type="ECO:0000256" key="9">
    <source>
        <dbReference type="HAMAP-Rule" id="MF_00639"/>
    </source>
</evidence>
<dbReference type="Gene3D" id="3.40.1190.10">
    <property type="entry name" value="Mur-like, catalytic domain"/>
    <property type="match status" value="1"/>
</dbReference>
<dbReference type="Pfam" id="PF08245">
    <property type="entry name" value="Mur_ligase_M"/>
    <property type="match status" value="1"/>
</dbReference>
<feature type="domain" description="Mur ligase C-terminal" evidence="11">
    <location>
        <begin position="297"/>
        <end position="417"/>
    </location>
</feature>
<dbReference type="Gene3D" id="3.40.50.720">
    <property type="entry name" value="NAD(P)-binding Rossmann-like Domain"/>
    <property type="match status" value="1"/>
</dbReference>
<dbReference type="Proteomes" id="UP000444401">
    <property type="component" value="Unassembled WGS sequence"/>
</dbReference>
<evidence type="ECO:0000256" key="7">
    <source>
        <dbReference type="ARBA" id="ARBA00022840"/>
    </source>
</evidence>
<gene>
    <name evidence="9 13" type="primary">murD</name>
    <name evidence="13" type="ORF">GRI72_09965</name>
</gene>
<dbReference type="PROSITE" id="PS01011">
    <property type="entry name" value="FOLYLPOLYGLU_SYNT_1"/>
    <property type="match status" value="1"/>
</dbReference>
<dbReference type="SUPFAM" id="SSF51984">
    <property type="entry name" value="MurCD N-terminal domain"/>
    <property type="match status" value="1"/>
</dbReference>
<accession>A0ABW9UZD0</accession>
<feature type="binding site" evidence="9">
    <location>
        <begin position="116"/>
        <end position="122"/>
    </location>
    <ligand>
        <name>ATP</name>
        <dbReference type="ChEBI" id="CHEBI:30616"/>
    </ligand>
</feature>
<keyword evidence="14" id="KW-1185">Reference proteome</keyword>
<evidence type="ECO:0000256" key="2">
    <source>
        <dbReference type="ARBA" id="ARBA00004752"/>
    </source>
</evidence>
<dbReference type="Pfam" id="PF02875">
    <property type="entry name" value="Mur_ligase_C"/>
    <property type="match status" value="1"/>
</dbReference>
<comment type="caution">
    <text evidence="13">The sequence shown here is derived from an EMBL/GenBank/DDBJ whole genome shotgun (WGS) entry which is preliminary data.</text>
</comment>
<keyword evidence="9 10" id="KW-0961">Cell wall biogenesis/degradation</keyword>
<dbReference type="RefSeq" id="WP_160733776.1">
    <property type="nucleotide sequence ID" value="NZ_CP139719.1"/>
</dbReference>
<name>A0ABW9UZD0_9SPHN</name>
<dbReference type="Gene3D" id="3.90.190.20">
    <property type="entry name" value="Mur ligase, C-terminal domain"/>
    <property type="match status" value="1"/>
</dbReference>
<keyword evidence="8 9" id="KW-0131">Cell cycle</keyword>
<dbReference type="GO" id="GO:0008764">
    <property type="term" value="F:UDP-N-acetylmuramoylalanine-D-glutamate ligase activity"/>
    <property type="evidence" value="ECO:0007669"/>
    <property type="project" value="UniProtKB-EC"/>
</dbReference>
<keyword evidence="5 9" id="KW-0132">Cell division</keyword>
<evidence type="ECO:0000313" key="14">
    <source>
        <dbReference type="Proteomes" id="UP000444401"/>
    </source>
</evidence>
<reference evidence="13 14" key="1">
    <citation type="submission" date="2019-12" db="EMBL/GenBank/DDBJ databases">
        <title>Genomic-based taxomic classification of the family Erythrobacteraceae.</title>
        <authorList>
            <person name="Xu L."/>
        </authorList>
    </citation>
    <scope>NUCLEOTIDE SEQUENCE [LARGE SCALE GENOMIC DNA]</scope>
    <source>
        <strain evidence="13 14">H32</strain>
    </source>
</reference>
<dbReference type="PANTHER" id="PTHR43692">
    <property type="entry name" value="UDP-N-ACETYLMURAMOYLALANINE--D-GLUTAMATE LIGASE"/>
    <property type="match status" value="1"/>
</dbReference>
<dbReference type="SUPFAM" id="SSF53623">
    <property type="entry name" value="MurD-like peptide ligases, catalytic domain"/>
    <property type="match status" value="1"/>
</dbReference>
<comment type="function">
    <text evidence="9 10">Cell wall formation. Catalyzes the addition of glutamate to the nucleotide precursor UDP-N-acetylmuramoyl-L-alanine (UMA).</text>
</comment>
<dbReference type="InterPro" id="IPR004101">
    <property type="entry name" value="Mur_ligase_C"/>
</dbReference>
<dbReference type="NCBIfam" id="TIGR01087">
    <property type="entry name" value="murD"/>
    <property type="match status" value="1"/>
</dbReference>
<evidence type="ECO:0000259" key="11">
    <source>
        <dbReference type="Pfam" id="PF02875"/>
    </source>
</evidence>
<organism evidence="13 14">
    <name type="scientific">Pelagerythrobacter marinus</name>
    <dbReference type="NCBI Taxonomy" id="538382"/>
    <lineage>
        <taxon>Bacteria</taxon>
        <taxon>Pseudomonadati</taxon>
        <taxon>Pseudomonadota</taxon>
        <taxon>Alphaproteobacteria</taxon>
        <taxon>Sphingomonadales</taxon>
        <taxon>Erythrobacteraceae</taxon>
        <taxon>Pelagerythrobacter</taxon>
    </lineage>
</organism>
<keyword evidence="7 9" id="KW-0067">ATP-binding</keyword>
<dbReference type="InterPro" id="IPR036565">
    <property type="entry name" value="Mur-like_cat_sf"/>
</dbReference>
<keyword evidence="9 10" id="KW-0573">Peptidoglycan synthesis</keyword>
<evidence type="ECO:0000256" key="5">
    <source>
        <dbReference type="ARBA" id="ARBA00022618"/>
    </source>
</evidence>
<evidence type="ECO:0000256" key="6">
    <source>
        <dbReference type="ARBA" id="ARBA00022741"/>
    </source>
</evidence>
<comment type="pathway">
    <text evidence="2 9 10">Cell wall biogenesis; peptidoglycan biosynthesis.</text>
</comment>
<comment type="similarity">
    <text evidence="9">Belongs to the MurCDEF family.</text>
</comment>
<dbReference type="InterPro" id="IPR013221">
    <property type="entry name" value="Mur_ligase_cen"/>
</dbReference>
<dbReference type="SUPFAM" id="SSF53244">
    <property type="entry name" value="MurD-like peptide ligases, peptide-binding domain"/>
    <property type="match status" value="1"/>
</dbReference>
<keyword evidence="9 10" id="KW-0133">Cell shape</keyword>
<evidence type="ECO:0000256" key="1">
    <source>
        <dbReference type="ARBA" id="ARBA00004496"/>
    </source>
</evidence>
<proteinExistence type="inferred from homology"/>